<sequence length="229" mass="25436">MSRRLRNKNKKAVSLITNFNTRSPITEQYRLIRNNLHFSSVDKDIKTIVITSPDPSEGKSTTSANLSIILAQQGKKVLLVDTDLRKPTVHFAFKVSNIYGLTNILTKDINLEQAITKTYVANLDLLTSGPLPPNPSELLNSNAMELIIEDLKGLYDYVIFDTPPILVVTDSQVMASKCDGVVMVIASGKTKKDRAMKAKDFLEKANSLLLGVVVNGVDYKQKDYYGHYG</sequence>
<dbReference type="Proteomes" id="UP000637074">
    <property type="component" value="Unassembled WGS sequence"/>
</dbReference>
<comment type="catalytic activity">
    <reaction evidence="8">
        <text>L-tyrosyl-[protein] + ATP = O-phospho-L-tyrosyl-[protein] + ADP + H(+)</text>
        <dbReference type="Rhea" id="RHEA:10596"/>
        <dbReference type="Rhea" id="RHEA-COMP:10136"/>
        <dbReference type="Rhea" id="RHEA-COMP:20101"/>
        <dbReference type="ChEBI" id="CHEBI:15378"/>
        <dbReference type="ChEBI" id="CHEBI:30616"/>
        <dbReference type="ChEBI" id="CHEBI:46858"/>
        <dbReference type="ChEBI" id="CHEBI:61978"/>
        <dbReference type="ChEBI" id="CHEBI:456216"/>
        <dbReference type="EC" id="2.7.10.2"/>
    </reaction>
</comment>
<keyword evidence="7 10" id="KW-0829">Tyrosine-protein kinase</keyword>
<dbReference type="InterPro" id="IPR027417">
    <property type="entry name" value="P-loop_NTPase"/>
</dbReference>
<dbReference type="SUPFAM" id="SSF52540">
    <property type="entry name" value="P-loop containing nucleoside triphosphate hydrolases"/>
    <property type="match status" value="1"/>
</dbReference>
<keyword evidence="11" id="KW-1185">Reference proteome</keyword>
<protein>
    <recommendedName>
        <fullName evidence="2">non-specific protein-tyrosine kinase</fullName>
        <ecNumber evidence="2">2.7.10.2</ecNumber>
    </recommendedName>
</protein>
<evidence type="ECO:0000259" key="9">
    <source>
        <dbReference type="Pfam" id="PF13614"/>
    </source>
</evidence>
<gene>
    <name evidence="10" type="ORF">AM1BK_12570</name>
</gene>
<dbReference type="EC" id="2.7.10.2" evidence="2"/>
<evidence type="ECO:0000256" key="3">
    <source>
        <dbReference type="ARBA" id="ARBA00022679"/>
    </source>
</evidence>
<keyword evidence="6" id="KW-0067">ATP-binding</keyword>
<dbReference type="PANTHER" id="PTHR32309:SF13">
    <property type="entry name" value="FERRIC ENTEROBACTIN TRANSPORT PROTEIN FEPE"/>
    <property type="match status" value="1"/>
</dbReference>
<evidence type="ECO:0000256" key="2">
    <source>
        <dbReference type="ARBA" id="ARBA00011903"/>
    </source>
</evidence>
<keyword evidence="4" id="KW-0547">Nucleotide-binding</keyword>
<dbReference type="EMBL" id="BNDS01000003">
    <property type="protein sequence ID" value="GHH97714.1"/>
    <property type="molecule type" value="Genomic_DNA"/>
</dbReference>
<evidence type="ECO:0000256" key="1">
    <source>
        <dbReference type="ARBA" id="ARBA00007316"/>
    </source>
</evidence>
<evidence type="ECO:0000256" key="8">
    <source>
        <dbReference type="ARBA" id="ARBA00051245"/>
    </source>
</evidence>
<dbReference type="InterPro" id="IPR025669">
    <property type="entry name" value="AAA_dom"/>
</dbReference>
<accession>A0ABQ3N0W0</accession>
<comment type="similarity">
    <text evidence="1">Belongs to the CpsD/CapB family.</text>
</comment>
<evidence type="ECO:0000256" key="6">
    <source>
        <dbReference type="ARBA" id="ARBA00022840"/>
    </source>
</evidence>
<evidence type="ECO:0000256" key="4">
    <source>
        <dbReference type="ARBA" id="ARBA00022741"/>
    </source>
</evidence>
<name>A0ABQ3N0W0_9BACI</name>
<dbReference type="Gene3D" id="3.40.50.300">
    <property type="entry name" value="P-loop containing nucleotide triphosphate hydrolases"/>
    <property type="match status" value="1"/>
</dbReference>
<dbReference type="NCBIfam" id="TIGR01007">
    <property type="entry name" value="eps_fam"/>
    <property type="match status" value="1"/>
</dbReference>
<evidence type="ECO:0000256" key="5">
    <source>
        <dbReference type="ARBA" id="ARBA00022777"/>
    </source>
</evidence>
<comment type="caution">
    <text evidence="10">The sequence shown here is derived from an EMBL/GenBank/DDBJ whole genome shotgun (WGS) entry which is preliminary data.</text>
</comment>
<dbReference type="Pfam" id="PF13614">
    <property type="entry name" value="AAA_31"/>
    <property type="match status" value="1"/>
</dbReference>
<dbReference type="RefSeq" id="WP_191270804.1">
    <property type="nucleotide sequence ID" value="NZ_BNDS01000003.1"/>
</dbReference>
<evidence type="ECO:0000256" key="7">
    <source>
        <dbReference type="ARBA" id="ARBA00023137"/>
    </source>
</evidence>
<keyword evidence="3" id="KW-0808">Transferase</keyword>
<dbReference type="PANTHER" id="PTHR32309">
    <property type="entry name" value="TYROSINE-PROTEIN KINASE"/>
    <property type="match status" value="1"/>
</dbReference>
<evidence type="ECO:0000313" key="11">
    <source>
        <dbReference type="Proteomes" id="UP000637074"/>
    </source>
</evidence>
<dbReference type="InterPro" id="IPR005702">
    <property type="entry name" value="Wzc-like_C"/>
</dbReference>
<dbReference type="GO" id="GO:0004713">
    <property type="term" value="F:protein tyrosine kinase activity"/>
    <property type="evidence" value="ECO:0007669"/>
    <property type="project" value="UniProtKB-KW"/>
</dbReference>
<dbReference type="CDD" id="cd05387">
    <property type="entry name" value="BY-kinase"/>
    <property type="match status" value="1"/>
</dbReference>
<dbReference type="InterPro" id="IPR050445">
    <property type="entry name" value="Bact_polysacc_biosynth/exp"/>
</dbReference>
<feature type="domain" description="AAA" evidence="9">
    <location>
        <begin position="46"/>
        <end position="185"/>
    </location>
</feature>
<evidence type="ECO:0000313" key="10">
    <source>
        <dbReference type="EMBL" id="GHH97714.1"/>
    </source>
</evidence>
<reference evidence="10 11" key="1">
    <citation type="journal article" date="2022" name="Int. J. Syst. Evol. Microbiol.">
        <title>Neobacillus kokaensis sp. nov., isolated from soil.</title>
        <authorList>
            <person name="Yuki K."/>
            <person name="Matsubara H."/>
            <person name="Yamaguchi S."/>
        </authorList>
    </citation>
    <scope>NUCLEOTIDE SEQUENCE [LARGE SCALE GENOMIC DNA]</scope>
    <source>
        <strain evidence="10 11">LOB 377</strain>
    </source>
</reference>
<proteinExistence type="inferred from homology"/>
<keyword evidence="5 10" id="KW-0418">Kinase</keyword>
<organism evidence="10 11">
    <name type="scientific">Neobacillus kokaensis</name>
    <dbReference type="NCBI Taxonomy" id="2759023"/>
    <lineage>
        <taxon>Bacteria</taxon>
        <taxon>Bacillati</taxon>
        <taxon>Bacillota</taxon>
        <taxon>Bacilli</taxon>
        <taxon>Bacillales</taxon>
        <taxon>Bacillaceae</taxon>
        <taxon>Neobacillus</taxon>
    </lineage>
</organism>